<evidence type="ECO:0000259" key="4">
    <source>
        <dbReference type="Pfam" id="PF12146"/>
    </source>
</evidence>
<dbReference type="EMBL" id="RBZN01000003">
    <property type="protein sequence ID" value="RKQ19602.1"/>
    <property type="molecule type" value="Genomic_DNA"/>
</dbReference>
<feature type="active site" description="Nucleophile" evidence="2">
    <location>
        <position position="81"/>
    </location>
</feature>
<protein>
    <submittedName>
        <fullName evidence="5">Alpha/beta fold hydrolase</fullName>
    </submittedName>
</protein>
<dbReference type="InterPro" id="IPR022742">
    <property type="entry name" value="Hydrolase_4"/>
</dbReference>
<reference evidence="5 6" key="1">
    <citation type="journal article" date="2016" name="Antonie Van Leeuwenhoek">
        <title>Lysinibacillus endophyticus sp. nov., an indole-3-acetic acid producing endophytic bacterium isolated from corn root (Zea mays cv. Xinken-5).</title>
        <authorList>
            <person name="Yu J."/>
            <person name="Guan X."/>
            <person name="Liu C."/>
            <person name="Xiang W."/>
            <person name="Yu Z."/>
            <person name="Liu X."/>
            <person name="Wang G."/>
        </authorList>
    </citation>
    <scope>NUCLEOTIDE SEQUENCE [LARGE SCALE GENOMIC DNA]</scope>
    <source>
        <strain evidence="5 6">DSM 100506</strain>
    </source>
</reference>
<dbReference type="AlphaFoldDB" id="A0A494ZAE5"/>
<evidence type="ECO:0000313" key="6">
    <source>
        <dbReference type="Proteomes" id="UP000272238"/>
    </source>
</evidence>
<organism evidence="5 6">
    <name type="scientific">Ureibacillus endophyticus</name>
    <dbReference type="NCBI Taxonomy" id="1978490"/>
    <lineage>
        <taxon>Bacteria</taxon>
        <taxon>Bacillati</taxon>
        <taxon>Bacillota</taxon>
        <taxon>Bacilli</taxon>
        <taxon>Bacillales</taxon>
        <taxon>Caryophanaceae</taxon>
        <taxon>Ureibacillus</taxon>
    </lineage>
</organism>
<name>A0A494ZAE5_9BACL</name>
<feature type="binding site" evidence="3">
    <location>
        <position position="82"/>
    </location>
    <ligand>
        <name>substrate</name>
    </ligand>
</feature>
<dbReference type="GO" id="GO:0052689">
    <property type="term" value="F:carboxylic ester hydrolase activity"/>
    <property type="evidence" value="ECO:0007669"/>
    <property type="project" value="InterPro"/>
</dbReference>
<dbReference type="Pfam" id="PF12146">
    <property type="entry name" value="Hydrolase_4"/>
    <property type="match status" value="1"/>
</dbReference>
<proteinExistence type="predicted"/>
<evidence type="ECO:0000256" key="3">
    <source>
        <dbReference type="PIRSR" id="PIRSR017388-2"/>
    </source>
</evidence>
<dbReference type="OrthoDB" id="9786110at2"/>
<accession>A0A494ZAE5</accession>
<dbReference type="Proteomes" id="UP000272238">
    <property type="component" value="Unassembled WGS sequence"/>
</dbReference>
<dbReference type="SUPFAM" id="SSF53474">
    <property type="entry name" value="alpha/beta-Hydrolases"/>
    <property type="match status" value="1"/>
</dbReference>
<dbReference type="Gene3D" id="3.40.50.1820">
    <property type="entry name" value="alpha/beta hydrolase"/>
    <property type="match status" value="1"/>
</dbReference>
<feature type="active site" description="Charge relay system" evidence="2">
    <location>
        <position position="180"/>
    </location>
</feature>
<dbReference type="GO" id="GO:0016020">
    <property type="term" value="C:membrane"/>
    <property type="evidence" value="ECO:0007669"/>
    <property type="project" value="TreeGrafter"/>
</dbReference>
<gene>
    <name evidence="5" type="ORF">D8M03_02720</name>
</gene>
<sequence length="238" mass="27107">MSVGVLMLHGFSGGPYEISPLAQYIEEKTGWVVETPTFTGHGESDALHLKGYIAEHWLMDAEISFRNLSKKVNEVIVIGFSMGGVIALYLAKRYKVKQLVLLSAAAKYIAPAQLLKDLRLIAEDAIRGQLKDNELFKRYENKLKNVPVSSTVQFMKIVRQVEPYIRTINVPTFIVQGQEDGIVPYATAQYLYDELPTKEKYLFYSEKGKHHICYSDDCLVWYPKILDFMEGRDVFIGI</sequence>
<dbReference type="PIRSF" id="PIRSF017388">
    <property type="entry name" value="Esterase_lipase"/>
    <property type="match status" value="1"/>
</dbReference>
<dbReference type="InterPro" id="IPR029058">
    <property type="entry name" value="AB_hydrolase_fold"/>
</dbReference>
<feature type="binding site" evidence="3">
    <location>
        <position position="11"/>
    </location>
    <ligand>
        <name>substrate</name>
    </ligand>
</feature>
<dbReference type="InterPro" id="IPR012354">
    <property type="entry name" value="Esterase_lipase"/>
</dbReference>
<comment type="caution">
    <text evidence="5">The sequence shown here is derived from an EMBL/GenBank/DDBJ whole genome shotgun (WGS) entry which is preliminary data.</text>
</comment>
<dbReference type="PANTHER" id="PTHR43798">
    <property type="entry name" value="MONOACYLGLYCEROL LIPASE"/>
    <property type="match status" value="1"/>
</dbReference>
<keyword evidence="1 5" id="KW-0378">Hydrolase</keyword>
<dbReference type="PANTHER" id="PTHR43798:SF31">
    <property type="entry name" value="AB HYDROLASE SUPERFAMILY PROTEIN YCLE"/>
    <property type="match status" value="1"/>
</dbReference>
<dbReference type="InterPro" id="IPR050266">
    <property type="entry name" value="AB_hydrolase_sf"/>
</dbReference>
<feature type="active site" description="Charge relay system" evidence="2">
    <location>
        <position position="210"/>
    </location>
</feature>
<feature type="domain" description="Serine aminopeptidase S33" evidence="4">
    <location>
        <begin position="5"/>
        <end position="213"/>
    </location>
</feature>
<dbReference type="RefSeq" id="WP_121213140.1">
    <property type="nucleotide sequence ID" value="NZ_JAMYWW010000001.1"/>
</dbReference>
<evidence type="ECO:0000256" key="1">
    <source>
        <dbReference type="ARBA" id="ARBA00022801"/>
    </source>
</evidence>
<evidence type="ECO:0000256" key="2">
    <source>
        <dbReference type="PIRSR" id="PIRSR017388-1"/>
    </source>
</evidence>
<evidence type="ECO:0000313" key="5">
    <source>
        <dbReference type="EMBL" id="RKQ19602.1"/>
    </source>
</evidence>
<keyword evidence="6" id="KW-1185">Reference proteome</keyword>